<dbReference type="EMBL" id="QXGE01001415">
    <property type="protein sequence ID" value="KAE9292926.1"/>
    <property type="molecule type" value="Genomic_DNA"/>
</dbReference>
<evidence type="ECO:0008006" key="17">
    <source>
        <dbReference type="Google" id="ProtNLM"/>
    </source>
</evidence>
<evidence type="ECO:0000313" key="12">
    <source>
        <dbReference type="Proteomes" id="UP000440732"/>
    </source>
</evidence>
<evidence type="ECO:0000313" key="5">
    <source>
        <dbReference type="EMBL" id="KAE9134435.1"/>
    </source>
</evidence>
<sequence>MVSHLVSRHEDFRVQYATHNRGTVQPLQAFGFFSEETSHRYHWLLWIVERRMSLCEVEDESHVQVAPNQLQGAQGRHYDGDCKAGGVITEEMGILFGLMFDGWSHGTMHFVSVFALYVVGGRLQRTLLALSPLDQGSQDAAAHIELFRNVLAVYNKTVDMVQFIVADNCNINRSIDTKLGIPLFGCASHRFKLAVNKFVTEHELLLQKVNNIMSQLRQINNAAELQKLTPLRAKKRNATR</sequence>
<dbReference type="SUPFAM" id="SSF53098">
    <property type="entry name" value="Ribonuclease H-like"/>
    <property type="match status" value="1"/>
</dbReference>
<evidence type="ECO:0000313" key="7">
    <source>
        <dbReference type="EMBL" id="KAE9213066.1"/>
    </source>
</evidence>
<dbReference type="Proteomes" id="UP000488956">
    <property type="component" value="Unassembled WGS sequence"/>
</dbReference>
<proteinExistence type="predicted"/>
<accession>A0A6A3EV29</accession>
<evidence type="ECO:0000313" key="4">
    <source>
        <dbReference type="EMBL" id="KAE9099506.1"/>
    </source>
</evidence>
<keyword evidence="10" id="KW-1185">Reference proteome</keyword>
<dbReference type="Proteomes" id="UP000437068">
    <property type="component" value="Unassembled WGS sequence"/>
</dbReference>
<dbReference type="EMBL" id="QXFX01001495">
    <property type="protein sequence ID" value="KAE9089338.1"/>
    <property type="molecule type" value="Genomic_DNA"/>
</dbReference>
<gene>
    <name evidence="8" type="ORF">PF001_g18495</name>
    <name evidence="7" type="ORF">PF004_g15454</name>
    <name evidence="6" type="ORF">PF005_g15337</name>
    <name evidence="5" type="ORF">PF006_g14823</name>
    <name evidence="4" type="ORF">PF007_g15854</name>
    <name evidence="1" type="ORF">PF009_g16126</name>
    <name evidence="3" type="ORF">PF010_g19033</name>
    <name evidence="2" type="ORF">PF011_g19266</name>
</gene>
<evidence type="ECO:0000313" key="10">
    <source>
        <dbReference type="Proteomes" id="UP000433483"/>
    </source>
</evidence>
<evidence type="ECO:0000313" key="14">
    <source>
        <dbReference type="Proteomes" id="UP000460718"/>
    </source>
</evidence>
<dbReference type="EMBL" id="QXGB01000948">
    <property type="protein sequence ID" value="KAE9200468.1"/>
    <property type="molecule type" value="Genomic_DNA"/>
</dbReference>
<evidence type="ECO:0000313" key="13">
    <source>
        <dbReference type="Proteomes" id="UP000441208"/>
    </source>
</evidence>
<evidence type="ECO:0000313" key="15">
    <source>
        <dbReference type="Proteomes" id="UP000476176"/>
    </source>
</evidence>
<evidence type="ECO:0000313" key="8">
    <source>
        <dbReference type="EMBL" id="KAE9292926.1"/>
    </source>
</evidence>
<reference evidence="9 10" key="1">
    <citation type="submission" date="2018-08" db="EMBL/GenBank/DDBJ databases">
        <title>Genomic investigation of the strawberry pathogen Phytophthora fragariae indicates pathogenicity is determined by transcriptional variation in three key races.</title>
        <authorList>
            <person name="Adams T.M."/>
            <person name="Armitage A.D."/>
            <person name="Sobczyk M.K."/>
            <person name="Bates H.J."/>
            <person name="Dunwell J.M."/>
            <person name="Nellist C.F."/>
            <person name="Harrison R.J."/>
        </authorList>
    </citation>
    <scope>NUCLEOTIDE SEQUENCE [LARGE SCALE GENOMIC DNA]</scope>
    <source>
        <strain evidence="8 11">A4</strain>
        <strain evidence="7 15">BC-23</strain>
        <strain evidence="6 10">NOV-27</strain>
        <strain evidence="5 12">NOV-5</strain>
        <strain evidence="4 13">NOV-71</strain>
        <strain evidence="1 9">NOV-9</strain>
        <strain evidence="3 16">ONT-3</strain>
        <strain evidence="2 14">SCRP245</strain>
    </source>
</reference>
<dbReference type="Proteomes" id="UP000476176">
    <property type="component" value="Unassembled WGS sequence"/>
</dbReference>
<dbReference type="Proteomes" id="UP000429523">
    <property type="component" value="Unassembled WGS sequence"/>
</dbReference>
<dbReference type="PANTHER" id="PTHR40866:SF1">
    <property type="entry name" value="BED-TYPE DOMAIN-CONTAINING PROTEIN"/>
    <property type="match status" value="1"/>
</dbReference>
<dbReference type="Proteomes" id="UP000460718">
    <property type="component" value="Unassembled WGS sequence"/>
</dbReference>
<dbReference type="EMBL" id="QXGF01000966">
    <property type="protein sequence ID" value="KAE8933878.1"/>
    <property type="molecule type" value="Genomic_DNA"/>
</dbReference>
<dbReference type="EMBL" id="QXFZ01000992">
    <property type="protein sequence ID" value="KAE9099506.1"/>
    <property type="molecule type" value="Genomic_DNA"/>
</dbReference>
<dbReference type="EMBL" id="QXFW01001619">
    <property type="protein sequence ID" value="KAE8988189.1"/>
    <property type="molecule type" value="Genomic_DNA"/>
</dbReference>
<dbReference type="EMBL" id="QXGA01000948">
    <property type="protein sequence ID" value="KAE9134435.1"/>
    <property type="molecule type" value="Genomic_DNA"/>
</dbReference>
<evidence type="ECO:0000313" key="1">
    <source>
        <dbReference type="EMBL" id="KAE8933878.1"/>
    </source>
</evidence>
<dbReference type="InterPro" id="IPR012337">
    <property type="entry name" value="RNaseH-like_sf"/>
</dbReference>
<comment type="caution">
    <text evidence="1">The sequence shown here is derived from an EMBL/GenBank/DDBJ whole genome shotgun (WGS) entry which is preliminary data.</text>
</comment>
<evidence type="ECO:0000313" key="6">
    <source>
        <dbReference type="EMBL" id="KAE9200468.1"/>
    </source>
</evidence>
<dbReference type="AlphaFoldDB" id="A0A6A3EV29"/>
<name>A0A6A3EV29_9STRA</name>
<evidence type="ECO:0000313" key="11">
    <source>
        <dbReference type="Proteomes" id="UP000437068"/>
    </source>
</evidence>
<dbReference type="OrthoDB" id="118864at2759"/>
<dbReference type="EMBL" id="QXGC01001037">
    <property type="protein sequence ID" value="KAE9213066.1"/>
    <property type="molecule type" value="Genomic_DNA"/>
</dbReference>
<dbReference type="PANTHER" id="PTHR40866">
    <property type="entry name" value="BED-TYPE DOMAIN-CONTAINING PROTEIN"/>
    <property type="match status" value="1"/>
</dbReference>
<dbReference type="Proteomes" id="UP000441208">
    <property type="component" value="Unassembled WGS sequence"/>
</dbReference>
<evidence type="ECO:0000313" key="2">
    <source>
        <dbReference type="EMBL" id="KAE8988189.1"/>
    </source>
</evidence>
<evidence type="ECO:0000313" key="9">
    <source>
        <dbReference type="Proteomes" id="UP000429523"/>
    </source>
</evidence>
<evidence type="ECO:0000313" key="3">
    <source>
        <dbReference type="EMBL" id="KAE9089338.1"/>
    </source>
</evidence>
<dbReference type="Proteomes" id="UP000440732">
    <property type="component" value="Unassembled WGS sequence"/>
</dbReference>
<dbReference type="Proteomes" id="UP000433483">
    <property type="component" value="Unassembled WGS sequence"/>
</dbReference>
<evidence type="ECO:0000313" key="16">
    <source>
        <dbReference type="Proteomes" id="UP000488956"/>
    </source>
</evidence>
<organism evidence="1 9">
    <name type="scientific">Phytophthora fragariae</name>
    <dbReference type="NCBI Taxonomy" id="53985"/>
    <lineage>
        <taxon>Eukaryota</taxon>
        <taxon>Sar</taxon>
        <taxon>Stramenopiles</taxon>
        <taxon>Oomycota</taxon>
        <taxon>Peronosporomycetes</taxon>
        <taxon>Peronosporales</taxon>
        <taxon>Peronosporaceae</taxon>
        <taxon>Phytophthora</taxon>
    </lineage>
</organism>
<protein>
    <recommendedName>
        <fullName evidence="17">MULE transposase domain-containing protein</fullName>
    </recommendedName>
</protein>